<dbReference type="Gene3D" id="3.90.176.10">
    <property type="entry name" value="Toxin ADP-ribosyltransferase, Chain A, domain 1"/>
    <property type="match status" value="1"/>
</dbReference>
<organism evidence="17 18">
    <name type="scientific">Adineta steineri</name>
    <dbReference type="NCBI Taxonomy" id="433720"/>
    <lineage>
        <taxon>Eukaryota</taxon>
        <taxon>Metazoa</taxon>
        <taxon>Spiralia</taxon>
        <taxon>Gnathifera</taxon>
        <taxon>Rotifera</taxon>
        <taxon>Eurotatoria</taxon>
        <taxon>Bdelloidea</taxon>
        <taxon>Adinetida</taxon>
        <taxon>Adinetidae</taxon>
        <taxon>Adineta</taxon>
    </lineage>
</organism>
<comment type="subcellular location">
    <subcellularLocation>
        <location evidence="1">Membrane</location>
        <topology evidence="1">Multi-pass membrane protein</topology>
    </subcellularLocation>
</comment>
<dbReference type="InterPro" id="IPR013121">
    <property type="entry name" value="Fe_red_NAD-bd_6"/>
</dbReference>
<dbReference type="InterPro" id="IPR017938">
    <property type="entry name" value="Riboflavin_synthase-like_b-brl"/>
</dbReference>
<evidence type="ECO:0000256" key="5">
    <source>
        <dbReference type="ARBA" id="ARBA00022692"/>
    </source>
</evidence>
<dbReference type="Proteomes" id="UP000663891">
    <property type="component" value="Unassembled WGS sequence"/>
</dbReference>
<keyword evidence="5 14" id="KW-0812">Transmembrane</keyword>
<dbReference type="Gene3D" id="2.40.30.10">
    <property type="entry name" value="Translation factors"/>
    <property type="match status" value="1"/>
</dbReference>
<dbReference type="GO" id="GO:0016491">
    <property type="term" value="F:oxidoreductase activity"/>
    <property type="evidence" value="ECO:0007669"/>
    <property type="project" value="UniProtKB-KW"/>
</dbReference>
<keyword evidence="8 14" id="KW-1133">Transmembrane helix</keyword>
<keyword evidence="13" id="KW-0520">NAD</keyword>
<feature type="domain" description="FAD-binding FR-type" evidence="15">
    <location>
        <begin position="1248"/>
        <end position="1420"/>
    </location>
</feature>
<evidence type="ECO:0000256" key="9">
    <source>
        <dbReference type="ARBA" id="ARBA00023002"/>
    </source>
</evidence>
<evidence type="ECO:0000256" key="7">
    <source>
        <dbReference type="ARBA" id="ARBA00022729"/>
    </source>
</evidence>
<dbReference type="InterPro" id="IPR013112">
    <property type="entry name" value="FAD-bd_8"/>
</dbReference>
<evidence type="ECO:0000313" key="16">
    <source>
        <dbReference type="EMBL" id="CAF0964892.1"/>
    </source>
</evidence>
<dbReference type="GO" id="GO:0016020">
    <property type="term" value="C:membrane"/>
    <property type="evidence" value="ECO:0007669"/>
    <property type="project" value="UniProtKB-SubCell"/>
</dbReference>
<dbReference type="SUPFAM" id="SSF69318">
    <property type="entry name" value="Integrin alpha N-terminal domain"/>
    <property type="match status" value="3"/>
</dbReference>
<dbReference type="Gene3D" id="3.40.50.80">
    <property type="entry name" value="Nucleotide-binding domain of ferredoxin-NADP reductase (FNR) module"/>
    <property type="match status" value="1"/>
</dbReference>
<dbReference type="CDD" id="cd06186">
    <property type="entry name" value="NOX_Duox_like_FAD_NADP"/>
    <property type="match status" value="1"/>
</dbReference>
<accession>A0A818K8W6</accession>
<dbReference type="PANTHER" id="PTHR46580">
    <property type="entry name" value="SENSOR KINASE-RELATED"/>
    <property type="match status" value="1"/>
</dbReference>
<evidence type="ECO:0000313" key="17">
    <source>
        <dbReference type="EMBL" id="CAF3557783.1"/>
    </source>
</evidence>
<dbReference type="SFLD" id="SFLDS00052">
    <property type="entry name" value="Ferric_Reductase_Domain"/>
    <property type="match status" value="1"/>
</dbReference>
<evidence type="ECO:0000256" key="2">
    <source>
        <dbReference type="ARBA" id="ARBA00009558"/>
    </source>
</evidence>
<dbReference type="SFLD" id="SFLDG01169">
    <property type="entry name" value="NADPH_oxidase_subgroup_(NOX)"/>
    <property type="match status" value="1"/>
</dbReference>
<keyword evidence="7" id="KW-0732">Signal</keyword>
<comment type="similarity">
    <text evidence="2 13">Belongs to the Arg-specific ADP-ribosyltransferase family.</text>
</comment>
<dbReference type="Pfam" id="PF08030">
    <property type="entry name" value="NAD_binding_6"/>
    <property type="match status" value="1"/>
</dbReference>
<dbReference type="SFLD" id="SFLDG01168">
    <property type="entry name" value="Ferric_reductase_subgroup_(FRE"/>
    <property type="match status" value="1"/>
</dbReference>
<dbReference type="SUPFAM" id="SSF52343">
    <property type="entry name" value="Ferredoxin reductase-like, C-terminal NADP-linked domain"/>
    <property type="match status" value="1"/>
</dbReference>
<dbReference type="GO" id="GO:0106274">
    <property type="term" value="F:NAD+-protein-arginine ADP-ribosyltransferase activity"/>
    <property type="evidence" value="ECO:0007669"/>
    <property type="project" value="UniProtKB-EC"/>
</dbReference>
<feature type="transmembrane region" description="Helical" evidence="14">
    <location>
        <begin position="1221"/>
        <end position="1244"/>
    </location>
</feature>
<name>A0A818K8W6_9BILA</name>
<keyword evidence="10 14" id="KW-0472">Membrane</keyword>
<dbReference type="EMBL" id="CAJNON010000100">
    <property type="protein sequence ID" value="CAF0964892.1"/>
    <property type="molecule type" value="Genomic_DNA"/>
</dbReference>
<evidence type="ECO:0000313" key="18">
    <source>
        <dbReference type="Proteomes" id="UP000663881"/>
    </source>
</evidence>
<feature type="transmembrane region" description="Helical" evidence="14">
    <location>
        <begin position="324"/>
        <end position="345"/>
    </location>
</feature>
<dbReference type="PROSITE" id="PS51384">
    <property type="entry name" value="FAD_FR"/>
    <property type="match status" value="1"/>
</dbReference>
<keyword evidence="9" id="KW-0560">Oxidoreductase</keyword>
<comment type="catalytic activity">
    <reaction evidence="11 13">
        <text>L-arginyl-[protein] + NAD(+) = N(omega)-(ADP-D-ribosyl)-L-arginyl-[protein] + nicotinamide + H(+)</text>
        <dbReference type="Rhea" id="RHEA:19149"/>
        <dbReference type="Rhea" id="RHEA-COMP:10532"/>
        <dbReference type="Rhea" id="RHEA-COMP:15087"/>
        <dbReference type="ChEBI" id="CHEBI:15378"/>
        <dbReference type="ChEBI" id="CHEBI:17154"/>
        <dbReference type="ChEBI" id="CHEBI:29965"/>
        <dbReference type="ChEBI" id="CHEBI:57540"/>
        <dbReference type="ChEBI" id="CHEBI:142554"/>
        <dbReference type="EC" id="2.4.2.31"/>
    </reaction>
</comment>
<evidence type="ECO:0000256" key="10">
    <source>
        <dbReference type="ARBA" id="ARBA00023136"/>
    </source>
</evidence>
<dbReference type="EMBL" id="CAJOAY010000143">
    <property type="protein sequence ID" value="CAF3557783.1"/>
    <property type="molecule type" value="Genomic_DNA"/>
</dbReference>
<dbReference type="SUPFAM" id="SSF56399">
    <property type="entry name" value="ADP-ribosylation"/>
    <property type="match status" value="1"/>
</dbReference>
<dbReference type="InterPro" id="IPR013517">
    <property type="entry name" value="FG-GAP"/>
</dbReference>
<dbReference type="Gene3D" id="2.30.30.100">
    <property type="match status" value="10"/>
</dbReference>
<gene>
    <name evidence="17" type="ORF">OKA104_LOCUS4426</name>
    <name evidence="16" type="ORF">VCS650_LOCUS12812</name>
</gene>
<dbReference type="Pfam" id="PF08022">
    <property type="entry name" value="FAD_binding_8"/>
    <property type="match status" value="1"/>
</dbReference>
<keyword evidence="6" id="KW-0548">Nucleotidyltransferase</keyword>
<evidence type="ECO:0000259" key="15">
    <source>
        <dbReference type="PROSITE" id="PS51384"/>
    </source>
</evidence>
<comment type="catalytic activity">
    <reaction evidence="12">
        <text>NADPH + 2 O2 = 2 superoxide + NADP(+) + H(+)</text>
        <dbReference type="Rhea" id="RHEA:63180"/>
        <dbReference type="ChEBI" id="CHEBI:15378"/>
        <dbReference type="ChEBI" id="CHEBI:15379"/>
        <dbReference type="ChEBI" id="CHEBI:18421"/>
        <dbReference type="ChEBI" id="CHEBI:57783"/>
        <dbReference type="ChEBI" id="CHEBI:58349"/>
    </reaction>
</comment>
<evidence type="ECO:0000256" key="13">
    <source>
        <dbReference type="RuleBase" id="RU361228"/>
    </source>
</evidence>
<dbReference type="EC" id="2.4.2.31" evidence="13"/>
<protein>
    <recommendedName>
        <fullName evidence="13">NAD(P)(+)--arginine ADP-ribosyltransferase</fullName>
        <ecNumber evidence="13">2.4.2.31</ecNumber>
    </recommendedName>
    <alternativeName>
        <fullName evidence="13">Mono(ADP-ribosyl)transferase</fullName>
    </alternativeName>
</protein>
<feature type="transmembrane region" description="Helical" evidence="14">
    <location>
        <begin position="1145"/>
        <end position="1164"/>
    </location>
</feature>
<dbReference type="Pfam" id="PF01129">
    <property type="entry name" value="ART"/>
    <property type="match status" value="1"/>
</dbReference>
<evidence type="ECO:0000256" key="6">
    <source>
        <dbReference type="ARBA" id="ARBA00022695"/>
    </source>
</evidence>
<evidence type="ECO:0000256" key="11">
    <source>
        <dbReference type="ARBA" id="ARBA00047597"/>
    </source>
</evidence>
<keyword evidence="3 13" id="KW-0328">Glycosyltransferase</keyword>
<dbReference type="InterPro" id="IPR000768">
    <property type="entry name" value="ART"/>
</dbReference>
<dbReference type="Pfam" id="PF01794">
    <property type="entry name" value="Ferric_reduct"/>
    <property type="match status" value="1"/>
</dbReference>
<dbReference type="InterPro" id="IPR013130">
    <property type="entry name" value="Fe3_Rdtase_TM_dom"/>
</dbReference>
<dbReference type="Proteomes" id="UP000663881">
    <property type="component" value="Unassembled WGS sequence"/>
</dbReference>
<keyword evidence="13" id="KW-0521">NADP</keyword>
<dbReference type="InterPro" id="IPR039261">
    <property type="entry name" value="FNR_nucleotide-bd"/>
</dbReference>
<sequence length="1618" mass="182331">MSITFNGEETGNHQDVLREEINTNTNPLYRDDIPSVNLNNEETLERNQFPVTNNPMKINHRLVDVSTSSKASVTVMNIMNDIEGNLGPILDYAEEPLLPLYKACASLENIIDDLSTYIKMALDETPEKPFDELTIDESAAIRLYTLEWKKPYESLYTVLNRTLKDESREKLRPYFKYLKLLLTALVKLPCIPPLSVWRGVTKNLSTQFPPGTTVVWWGFSSCTTEMTVLENNMYLGNTGSRTLFSVEAINARTIRNHSHFVNEDEVLLLPGTQMIVQSQFSPASDLYIIHLKQVRPEQILLEPPFEGAYVYPKIQRQWYRKKRFAIPIGFLFTLIIGGIIIGSVLGTRPKIHTAASVCTHPFQAPTTYATGNNPQAAALGHFMTNNELVVAVVNSGDNALLLLSVNADGTLQNPRSYPIGYRPSSSVAADFNNDNKLDFAVSHYGDDTIRIILGNGNGIFQNSINYVAGNRPVSLVAKDFNNDNKIDLVVANYGTRTVSIMFNKGNGMFQYPVDYPIGIYPSSLVVNDFNNDNKLDLAISNYDNGNVIILFGEENGTFGIPINYPVNGSTSSIVCGDFNNDNQPDLVVTSANYNIISVLLGNKNGTFQPYINSATDKIPFSIIAGHFDNDTNLDVAVVNTYDNSTSVLLGIGNGSFQTPTTYIVGYLPVSVILGDFNDDTKLDLVVSNSGVNTISVLLGIGDGNLQAAINYTIGNMPTSMVSGYFNNDTKLDVVVTDDFDRIFHILLGNGKEIFQFLLNYTVGDSPSSVVLDNFNNNNKMDAVVTNNLDDTITVLLDNENSIFHTRMDYSVGKAPCSVICDDFNNDNKRDLVVVNYGNNSISVLLNDGNGSFPILMNYMVGSWPYSVIAFDFNNDTKLDLAVVSFGSFTVSILLGQTNGTFQTPINYVVGDFPYSLTTGDFNNDMKPDLAVANRGENTVSILLNNGDATFQISVNYPTGNSPYSITSADFNNDTKIDLAVANFGDNTISILLGMENGVFQTPLFYQTGSGPYFIISGDLNNDKKPDMIVTNQKSGDLNEHETVEIQSEIYLNEPQRSLPVSLHLVDDDRLNNTKPSKYRVVQHFFTNLTRSNVLIVFARIGGMLLNFNCTLVIILMLKYTILMLRMNKDLRKWIPLDDHIDFHKFVGRFITVLAIFHTVSHMANFGRRTEHSWSTFMFTTYPDIGWIGGFTPLSGIILCIILAIIIICSMKWIRHGGHFQVFYWTHLLYLVFYIVLIVHARVFWKWIIVPFTLFVLEKIYSNLTRYSSDNGLTYILSVTIEPSNVICLYIHRPKNFRFKAGDYISINLPRIALYEYHPFTISSAPEEMSYLSVHIQASGNWTKRVYQRFKDMSDTQNVENDLIIHRADLNIDQATAEERQEREIIYCEEGDDDNERIVPDSRVHAEVAIIKGPYSSCARCVFDYKHVVLIGGGIGITPYASILQSLMAQFRASHIVCKHCQGHNYNRRNILENRFLKKVDFIWVNRDHKNFEWFLNILHEFEREQETYLSLNVDERRFLDIHLHFTGIKYDENSGDSPSDLITKFWSQITGHDVFTALKSKTHIGRPNWNELFQSFKSGENASMANDVGVFFCGPPSMGIDILKYCMNYQFRYFEEKF</sequence>
<dbReference type="Pfam" id="PF13517">
    <property type="entry name" value="FG-GAP_3"/>
    <property type="match status" value="5"/>
</dbReference>
<dbReference type="OrthoDB" id="10022113at2759"/>
<dbReference type="InterPro" id="IPR000778">
    <property type="entry name" value="Cyt_b245_heavy_chain"/>
</dbReference>
<keyword evidence="4 13" id="KW-0808">Transferase</keyword>
<dbReference type="GO" id="GO:0016779">
    <property type="term" value="F:nucleotidyltransferase activity"/>
    <property type="evidence" value="ECO:0007669"/>
    <property type="project" value="UniProtKB-KW"/>
</dbReference>
<dbReference type="PRINTS" id="PR00466">
    <property type="entry name" value="GP91PHOX"/>
</dbReference>
<evidence type="ECO:0000256" key="1">
    <source>
        <dbReference type="ARBA" id="ARBA00004141"/>
    </source>
</evidence>
<evidence type="ECO:0000256" key="3">
    <source>
        <dbReference type="ARBA" id="ARBA00022676"/>
    </source>
</evidence>
<comment type="caution">
    <text evidence="17">The sequence shown here is derived from an EMBL/GenBank/DDBJ whole genome shotgun (WGS) entry which is preliminary data.</text>
</comment>
<dbReference type="PROSITE" id="PS51996">
    <property type="entry name" value="TR_MART"/>
    <property type="match status" value="1"/>
</dbReference>
<dbReference type="SUPFAM" id="SSF63380">
    <property type="entry name" value="Riboflavin synthase domain-like"/>
    <property type="match status" value="1"/>
</dbReference>
<feature type="transmembrane region" description="Helical" evidence="14">
    <location>
        <begin position="1184"/>
        <end position="1209"/>
    </location>
</feature>
<evidence type="ECO:0000256" key="14">
    <source>
        <dbReference type="SAM" id="Phobius"/>
    </source>
</evidence>
<evidence type="ECO:0000256" key="12">
    <source>
        <dbReference type="ARBA" id="ARBA00049908"/>
    </source>
</evidence>
<evidence type="ECO:0000256" key="4">
    <source>
        <dbReference type="ARBA" id="ARBA00022679"/>
    </source>
</evidence>
<dbReference type="InterPro" id="IPR017927">
    <property type="entry name" value="FAD-bd_FR_type"/>
</dbReference>
<feature type="transmembrane region" description="Helical" evidence="14">
    <location>
        <begin position="1100"/>
        <end position="1124"/>
    </location>
</feature>
<dbReference type="InterPro" id="IPR028994">
    <property type="entry name" value="Integrin_alpha_N"/>
</dbReference>
<proteinExistence type="inferred from homology"/>
<reference evidence="17" key="1">
    <citation type="submission" date="2021-02" db="EMBL/GenBank/DDBJ databases">
        <authorList>
            <person name="Nowell W R."/>
        </authorList>
    </citation>
    <scope>NUCLEOTIDE SEQUENCE</scope>
</reference>
<evidence type="ECO:0000256" key="8">
    <source>
        <dbReference type="ARBA" id="ARBA00022989"/>
    </source>
</evidence>